<accession>A0ABT9PZH5</accession>
<dbReference type="SUPFAM" id="SSF52540">
    <property type="entry name" value="P-loop containing nucleoside triphosphate hydrolases"/>
    <property type="match status" value="1"/>
</dbReference>
<dbReference type="Gene3D" id="3.30.1360.120">
    <property type="entry name" value="Probable tRNA modification gtpase trme, domain 1"/>
    <property type="match status" value="1"/>
</dbReference>
<dbReference type="InterPro" id="IPR027368">
    <property type="entry name" value="MnmE_dom2"/>
</dbReference>
<keyword evidence="3 6" id="KW-0547">Nucleotide-binding</keyword>
<feature type="binding site" evidence="6">
    <location>
        <position position="247"/>
    </location>
    <ligand>
        <name>K(+)</name>
        <dbReference type="ChEBI" id="CHEBI:29103"/>
    </ligand>
</feature>
<comment type="subcellular location">
    <subcellularLocation>
        <location evidence="6">Cytoplasm</location>
    </subcellularLocation>
</comment>
<feature type="binding site" evidence="6">
    <location>
        <position position="226"/>
    </location>
    <ligand>
        <name>K(+)</name>
        <dbReference type="ChEBI" id="CHEBI:29103"/>
    </ligand>
</feature>
<keyword evidence="10" id="KW-1185">Reference proteome</keyword>
<evidence type="ECO:0000256" key="4">
    <source>
        <dbReference type="ARBA" id="ARBA00022958"/>
    </source>
</evidence>
<dbReference type="InterPro" id="IPR005225">
    <property type="entry name" value="Small_GTP-bd"/>
</dbReference>
<feature type="binding site" evidence="6">
    <location>
        <position position="250"/>
    </location>
    <ligand>
        <name>K(+)</name>
        <dbReference type="ChEBI" id="CHEBI:29103"/>
    </ligand>
</feature>
<evidence type="ECO:0000256" key="6">
    <source>
        <dbReference type="HAMAP-Rule" id="MF_00379"/>
    </source>
</evidence>
<dbReference type="Gene3D" id="1.20.120.430">
    <property type="entry name" value="tRNA modification GTPase MnmE domain 2"/>
    <property type="match status" value="1"/>
</dbReference>
<dbReference type="Pfam" id="PF01926">
    <property type="entry name" value="MMR_HSR1"/>
    <property type="match status" value="1"/>
</dbReference>
<dbReference type="Gene3D" id="3.40.50.300">
    <property type="entry name" value="P-loop containing nucleotide triphosphate hydrolases"/>
    <property type="match status" value="1"/>
</dbReference>
<dbReference type="InterPro" id="IPR006073">
    <property type="entry name" value="GTP-bd"/>
</dbReference>
<dbReference type="Pfam" id="PF12631">
    <property type="entry name" value="MnmE_helical"/>
    <property type="match status" value="1"/>
</dbReference>
<keyword evidence="4 6" id="KW-0630">Potassium</keyword>
<feature type="binding site" evidence="6">
    <location>
        <position position="245"/>
    </location>
    <ligand>
        <name>K(+)</name>
        <dbReference type="ChEBI" id="CHEBI:29103"/>
    </ligand>
</feature>
<dbReference type="GO" id="GO:0016787">
    <property type="term" value="F:hydrolase activity"/>
    <property type="evidence" value="ECO:0007669"/>
    <property type="project" value="UniProtKB-KW"/>
</dbReference>
<feature type="binding site" evidence="6">
    <location>
        <position position="251"/>
    </location>
    <ligand>
        <name>Mg(2+)</name>
        <dbReference type="ChEBI" id="CHEBI:18420"/>
    </ligand>
</feature>
<dbReference type="PANTHER" id="PTHR42714">
    <property type="entry name" value="TRNA MODIFICATION GTPASE GTPBP3"/>
    <property type="match status" value="1"/>
</dbReference>
<keyword evidence="5 6" id="KW-0342">GTP-binding</keyword>
<protein>
    <recommendedName>
        <fullName evidence="6">tRNA modification GTPase MnmE</fullName>
        <ecNumber evidence="6">3.6.-.-</ecNumber>
    </recommendedName>
</protein>
<keyword evidence="6" id="KW-0963">Cytoplasm</keyword>
<evidence type="ECO:0000256" key="2">
    <source>
        <dbReference type="ARBA" id="ARBA00022694"/>
    </source>
</evidence>
<feature type="binding site" evidence="6">
    <location>
        <position position="230"/>
    </location>
    <ligand>
        <name>Mg(2+)</name>
        <dbReference type="ChEBI" id="CHEBI:18420"/>
    </ligand>
</feature>
<dbReference type="PANTHER" id="PTHR42714:SF2">
    <property type="entry name" value="TRNA MODIFICATION GTPASE GTPBP3, MITOCHONDRIAL"/>
    <property type="match status" value="1"/>
</dbReference>
<keyword evidence="6" id="KW-0479">Metal-binding</keyword>
<comment type="similarity">
    <text evidence="1 6 7">Belongs to the TRAFAC class TrmE-Era-EngA-EngB-Septin-like GTPase superfamily. TrmE GTPase family.</text>
</comment>
<feature type="domain" description="TrmE-type G" evidence="8">
    <location>
        <begin position="216"/>
        <end position="362"/>
    </location>
</feature>
<evidence type="ECO:0000256" key="1">
    <source>
        <dbReference type="ARBA" id="ARBA00011043"/>
    </source>
</evidence>
<keyword evidence="2 6" id="KW-0819">tRNA processing</keyword>
<dbReference type="CDD" id="cd14858">
    <property type="entry name" value="TrmE_N"/>
    <property type="match status" value="1"/>
</dbReference>
<evidence type="ECO:0000313" key="10">
    <source>
        <dbReference type="Proteomes" id="UP001241472"/>
    </source>
</evidence>
<evidence type="ECO:0000256" key="7">
    <source>
        <dbReference type="RuleBase" id="RU003313"/>
    </source>
</evidence>
<comment type="caution">
    <text evidence="9">The sequence shown here is derived from an EMBL/GenBank/DDBJ whole genome shotgun (WGS) entry which is preliminary data.</text>
</comment>
<evidence type="ECO:0000259" key="8">
    <source>
        <dbReference type="PROSITE" id="PS51709"/>
    </source>
</evidence>
<keyword evidence="6" id="KW-0460">Magnesium</keyword>
<comment type="caution">
    <text evidence="6">Lacks conserved residue(s) required for the propagation of feature annotation.</text>
</comment>
<dbReference type="Proteomes" id="UP001241472">
    <property type="component" value="Unassembled WGS sequence"/>
</dbReference>
<dbReference type="EMBL" id="JAUSRF010000014">
    <property type="protein sequence ID" value="MDP9839254.1"/>
    <property type="molecule type" value="Genomic_DNA"/>
</dbReference>
<dbReference type="PROSITE" id="PS51709">
    <property type="entry name" value="G_TRME"/>
    <property type="match status" value="1"/>
</dbReference>
<dbReference type="Pfam" id="PF10396">
    <property type="entry name" value="TrmE_N"/>
    <property type="match status" value="1"/>
</dbReference>
<comment type="function">
    <text evidence="6">Exhibits a very high intrinsic GTPase hydrolysis rate. Involved in the addition of a carboxymethylaminomethyl (cmnm) group at the wobble position (U34) of certain tRNAs, forming tRNA-cmnm(5)s(2)U34.</text>
</comment>
<dbReference type="RefSeq" id="WP_306837719.1">
    <property type="nucleotide sequence ID" value="NZ_JAUSRF010000014.1"/>
</dbReference>
<dbReference type="InterPro" id="IPR027266">
    <property type="entry name" value="TrmE/GcvT-like"/>
</dbReference>
<dbReference type="CDD" id="cd04164">
    <property type="entry name" value="trmE"/>
    <property type="match status" value="1"/>
</dbReference>
<sequence>MRADDTIFALSSGSLPAGLAVIRLSGSKALETTEKLVGAVGQHRQALYRAVKAPDGTIIDRGLVITFPGPRSFTGEDCVELHLHGSRAVVSATYNLLEMMGLRLAEAGEFSRRALENGKLDLVEAEGLSDLLRAETEMQRRLAIEQSEGGLSAVYRQWAKDLTHARAMIEAELDFADEEDIPGSVSDSIWPKIRDIKTQIDAQLVATRSSEIVRDGYHVAIMGAPNVGKSSLLNALAGRDVAIVTEIAGTTRDVLTVDLDIDGYLVRFFDTAGIRETNDIVEKEGIRRARAVADRADLVLFLSDVEQSESSEENLPDVPVWFVRSKADIDFRQGDDSATLLISAKTGQGLDDLKSAIGSLVASRWQSIAELRPGRIRHAQLLERASNFLVEALEVSQLDIRAECLRSAAEELGRITGHVDVEQLLDIIFSEFCIGK</sequence>
<proteinExistence type="inferred from homology"/>
<organism evidence="9 10">
    <name type="scientific">Neorhizobium huautlense</name>
    <dbReference type="NCBI Taxonomy" id="67774"/>
    <lineage>
        <taxon>Bacteria</taxon>
        <taxon>Pseudomonadati</taxon>
        <taxon>Pseudomonadota</taxon>
        <taxon>Alphaproteobacteria</taxon>
        <taxon>Hyphomicrobiales</taxon>
        <taxon>Rhizobiaceae</taxon>
        <taxon>Rhizobium/Agrobacterium group</taxon>
        <taxon>Neorhizobium</taxon>
    </lineage>
</organism>
<dbReference type="InterPro" id="IPR004520">
    <property type="entry name" value="GTPase_MnmE"/>
</dbReference>
<feature type="binding site" evidence="6">
    <location>
        <begin position="226"/>
        <end position="231"/>
    </location>
    <ligand>
        <name>GTP</name>
        <dbReference type="ChEBI" id="CHEBI:37565"/>
    </ligand>
</feature>
<dbReference type="EC" id="3.6.-.-" evidence="6"/>
<reference evidence="9 10" key="1">
    <citation type="submission" date="2023-07" db="EMBL/GenBank/DDBJ databases">
        <title>Sorghum-associated microbial communities from plants grown in Nebraska, USA.</title>
        <authorList>
            <person name="Schachtman D."/>
        </authorList>
    </citation>
    <scope>NUCLEOTIDE SEQUENCE [LARGE SCALE GENOMIC DNA]</scope>
    <source>
        <strain evidence="9 10">DS1307</strain>
    </source>
</reference>
<feature type="binding site" evidence="6">
    <location>
        <position position="436"/>
    </location>
    <ligand>
        <name>(6S)-5-formyl-5,6,7,8-tetrahydrofolate</name>
        <dbReference type="ChEBI" id="CHEBI:57457"/>
    </ligand>
</feature>
<name>A0ABT9PZH5_9HYPH</name>
<dbReference type="InterPro" id="IPR027417">
    <property type="entry name" value="P-loop_NTPase"/>
</dbReference>
<evidence type="ECO:0000256" key="5">
    <source>
        <dbReference type="ARBA" id="ARBA00023134"/>
    </source>
</evidence>
<comment type="cofactor">
    <cofactor evidence="6">
        <name>K(+)</name>
        <dbReference type="ChEBI" id="CHEBI:29103"/>
    </cofactor>
    <text evidence="6">Binds 1 potassium ion per subunit.</text>
</comment>
<evidence type="ECO:0000313" key="9">
    <source>
        <dbReference type="EMBL" id="MDP9839254.1"/>
    </source>
</evidence>
<dbReference type="InterPro" id="IPR031168">
    <property type="entry name" value="G_TrmE"/>
</dbReference>
<feature type="binding site" evidence="6">
    <location>
        <position position="23"/>
    </location>
    <ligand>
        <name>(6S)-5-formyl-5,6,7,8-tetrahydrofolate</name>
        <dbReference type="ChEBI" id="CHEBI:57457"/>
    </ligand>
</feature>
<dbReference type="NCBIfam" id="TIGR00231">
    <property type="entry name" value="small_GTP"/>
    <property type="match status" value="1"/>
</dbReference>
<dbReference type="InterPro" id="IPR025867">
    <property type="entry name" value="MnmE_helical"/>
</dbReference>
<gene>
    <name evidence="6" type="primary">mnmE</name>
    <name evidence="6" type="synonym">trmE</name>
    <name evidence="9" type="ORF">J2T09_004029</name>
</gene>
<dbReference type="NCBIfam" id="NF003661">
    <property type="entry name" value="PRK05291.1-3"/>
    <property type="match status" value="1"/>
</dbReference>
<feature type="binding site" evidence="6">
    <location>
        <begin position="245"/>
        <end position="251"/>
    </location>
    <ligand>
        <name>GTP</name>
        <dbReference type="ChEBI" id="CHEBI:37565"/>
    </ligand>
</feature>
<feature type="binding site" evidence="6">
    <location>
        <begin position="270"/>
        <end position="273"/>
    </location>
    <ligand>
        <name>GTP</name>
        <dbReference type="ChEBI" id="CHEBI:37565"/>
    </ligand>
</feature>
<feature type="binding site" evidence="6">
    <location>
        <position position="80"/>
    </location>
    <ligand>
        <name>(6S)-5-formyl-5,6,7,8-tetrahydrofolate</name>
        <dbReference type="ChEBI" id="CHEBI:57457"/>
    </ligand>
</feature>
<evidence type="ECO:0000256" key="3">
    <source>
        <dbReference type="ARBA" id="ARBA00022741"/>
    </source>
</evidence>
<dbReference type="HAMAP" id="MF_00379">
    <property type="entry name" value="GTPase_MnmE"/>
    <property type="match status" value="1"/>
</dbReference>
<dbReference type="InterPro" id="IPR018948">
    <property type="entry name" value="GTP-bd_TrmE_N"/>
</dbReference>
<keyword evidence="6 9" id="KW-0378">Hydrolase</keyword>
<comment type="subunit">
    <text evidence="6">Homodimer. Heterotetramer of two MnmE and two MnmG subunits.</text>
</comment>
<dbReference type="NCBIfam" id="TIGR00450">
    <property type="entry name" value="mnmE_trmE_thdF"/>
    <property type="match status" value="1"/>
</dbReference>
<feature type="binding site" evidence="6">
    <location>
        <position position="119"/>
    </location>
    <ligand>
        <name>(6S)-5-formyl-5,6,7,8-tetrahydrofolate</name>
        <dbReference type="ChEBI" id="CHEBI:57457"/>
    </ligand>
</feature>